<dbReference type="RefSeq" id="XP_040678190.1">
    <property type="nucleotide sequence ID" value="XM_040824031.1"/>
</dbReference>
<dbReference type="HOGENOM" id="CLU_1540410_0_0_1"/>
<organism evidence="1 2">
    <name type="scientific">Metarhizium album (strain ARSEF 1941)</name>
    <dbReference type="NCBI Taxonomy" id="1081103"/>
    <lineage>
        <taxon>Eukaryota</taxon>
        <taxon>Fungi</taxon>
        <taxon>Dikarya</taxon>
        <taxon>Ascomycota</taxon>
        <taxon>Pezizomycotina</taxon>
        <taxon>Sordariomycetes</taxon>
        <taxon>Hypocreomycetidae</taxon>
        <taxon>Hypocreales</taxon>
        <taxon>Clavicipitaceae</taxon>
        <taxon>Metarhizium</taxon>
    </lineage>
</organism>
<dbReference type="GeneID" id="63739688"/>
<evidence type="ECO:0000313" key="1">
    <source>
        <dbReference type="EMBL" id="KHN97124.1"/>
    </source>
</evidence>
<dbReference type="AlphaFoldDB" id="A0A0B2WTZ7"/>
<gene>
    <name evidence="1" type="ORF">MAM_05233</name>
</gene>
<dbReference type="Proteomes" id="UP000030816">
    <property type="component" value="Unassembled WGS sequence"/>
</dbReference>
<keyword evidence="2" id="KW-1185">Reference proteome</keyword>
<proteinExistence type="predicted"/>
<name>A0A0B2WTZ7_METAS</name>
<dbReference type="OrthoDB" id="2956246at2759"/>
<accession>A0A0B2WTZ7</accession>
<protein>
    <submittedName>
        <fullName evidence="1">Uncharacterized protein</fullName>
    </submittedName>
</protein>
<reference evidence="1 2" key="1">
    <citation type="journal article" date="2014" name="Proc. Natl. Acad. Sci. U.S.A.">
        <title>Trajectory and genomic determinants of fungal-pathogen speciation and host adaptation.</title>
        <authorList>
            <person name="Hu X."/>
            <person name="Xiao G."/>
            <person name="Zheng P."/>
            <person name="Shang Y."/>
            <person name="Su Y."/>
            <person name="Zhang X."/>
            <person name="Liu X."/>
            <person name="Zhan S."/>
            <person name="St Leger R.J."/>
            <person name="Wang C."/>
        </authorList>
    </citation>
    <scope>NUCLEOTIDE SEQUENCE [LARGE SCALE GENOMIC DNA]</scope>
    <source>
        <strain evidence="1 2">ARSEF 1941</strain>
    </source>
</reference>
<dbReference type="EMBL" id="AZHE01000012">
    <property type="protein sequence ID" value="KHN97124.1"/>
    <property type="molecule type" value="Genomic_DNA"/>
</dbReference>
<comment type="caution">
    <text evidence="1">The sequence shown here is derived from an EMBL/GenBank/DDBJ whole genome shotgun (WGS) entry which is preliminary data.</text>
</comment>
<evidence type="ECO:0000313" key="2">
    <source>
        <dbReference type="Proteomes" id="UP000030816"/>
    </source>
</evidence>
<dbReference type="STRING" id="1081103.A0A0B2WTZ7"/>
<sequence>MLTLLSQDRWIRMQGEVDHLKAVTSGKWLQDGTAWQSYVTAIATVVACLGAALASHVSQFGKILLICLLTGSSGLVAIAKTSTDVLQMHGFLVKVPRRDEYGRRLGVAHELIVKSGRSDWAVRIRKVLCRVTRELPRLSCAVWETRSLDLREDYLGTCVRLELNGPDVAALTRK</sequence>